<gene>
    <name evidence="2" type="ORF">DWY77_11755</name>
</gene>
<comment type="caution">
    <text evidence="2">The sequence shown here is derived from an EMBL/GenBank/DDBJ whole genome shotgun (WGS) entry which is preliminary data.</text>
</comment>
<proteinExistence type="predicted"/>
<evidence type="ECO:0000256" key="1">
    <source>
        <dbReference type="SAM" id="Coils"/>
    </source>
</evidence>
<evidence type="ECO:0000313" key="2">
    <source>
        <dbReference type="EMBL" id="RGQ76847.1"/>
    </source>
</evidence>
<evidence type="ECO:0000313" key="3">
    <source>
        <dbReference type="Proteomes" id="UP000286147"/>
    </source>
</evidence>
<dbReference type="EMBL" id="QRTP01000053">
    <property type="protein sequence ID" value="RGQ76847.1"/>
    <property type="molecule type" value="Genomic_DNA"/>
</dbReference>
<reference evidence="2 3" key="1">
    <citation type="submission" date="2018-08" db="EMBL/GenBank/DDBJ databases">
        <title>A genome reference for cultivated species of the human gut microbiota.</title>
        <authorList>
            <person name="Zou Y."/>
            <person name="Xue W."/>
            <person name="Luo G."/>
        </authorList>
    </citation>
    <scope>NUCLEOTIDE SEQUENCE [LARGE SCALE GENOMIC DNA]</scope>
    <source>
        <strain evidence="2 3">AF27-12</strain>
    </source>
</reference>
<dbReference type="AlphaFoldDB" id="A0A412CBI6"/>
<dbReference type="RefSeq" id="WP_118036653.1">
    <property type="nucleotide sequence ID" value="NZ_QRTP01000053.1"/>
</dbReference>
<dbReference type="Proteomes" id="UP000286147">
    <property type="component" value="Unassembled WGS sequence"/>
</dbReference>
<protein>
    <submittedName>
        <fullName evidence="2">Uncharacterized protein</fullName>
    </submittedName>
</protein>
<organism evidence="2 3">
    <name type="scientific">Megamonas rupellensis</name>
    <dbReference type="NCBI Taxonomy" id="491921"/>
    <lineage>
        <taxon>Bacteria</taxon>
        <taxon>Bacillati</taxon>
        <taxon>Bacillota</taxon>
        <taxon>Negativicutes</taxon>
        <taxon>Selenomonadales</taxon>
        <taxon>Selenomonadaceae</taxon>
        <taxon>Megamonas</taxon>
    </lineage>
</organism>
<keyword evidence="1" id="KW-0175">Coiled coil</keyword>
<accession>A0A412CBI6</accession>
<sequence>MCLPKKTIVQYKNAVKEVKQKLKTVELEWKNLDKAVKKDFINVELYKNDDINYYDCLLNEAYSSASSFYPNTDLVRRLRKLFAGI</sequence>
<feature type="coiled-coil region" evidence="1">
    <location>
        <begin position="8"/>
        <end position="35"/>
    </location>
</feature>
<name>A0A412CBI6_9FIRM</name>